<evidence type="ECO:0008006" key="3">
    <source>
        <dbReference type="Google" id="ProtNLM"/>
    </source>
</evidence>
<protein>
    <recommendedName>
        <fullName evidence="3">DUF4145 domain-containing protein</fullName>
    </recommendedName>
</protein>
<dbReference type="Proteomes" id="UP001198057">
    <property type="component" value="Unassembled WGS sequence"/>
</dbReference>
<accession>A0AAP2KB63</accession>
<evidence type="ECO:0000313" key="2">
    <source>
        <dbReference type="Proteomes" id="UP001198057"/>
    </source>
</evidence>
<gene>
    <name evidence="1" type="ORF">K1I51_06815</name>
</gene>
<name>A0AAP2KB63_STRAP</name>
<evidence type="ECO:0000313" key="1">
    <source>
        <dbReference type="EMBL" id="MBZ2156334.1"/>
    </source>
</evidence>
<proteinExistence type="predicted"/>
<sequence length="297" mass="34957">MTDFNSFEYERMIGDLIRDTFYFERSKRGKISGIRQFSEILVRKILNVGSDRRLMLGTIQRDFKSELDGLQENRKEDLLEIIERIRPLGNDGTHTQHTEEFSDDDLDQVKDGLLDLYAYLFIDYFLKYPMNLLSPAEVMFNFSLLPPIVRYKTLKYLYEMDANLQIANRYCLSIIKTYDKEIALKWLEEESTKLLSISYPTDTEIEEYINKRGVEDGSGNIVINLALPHYNNVYSLLKDKIENPRTSVNESGKMYSKFEEAKSYWLSNRSSSDQLEVEELNELIDFVYLGRNINKKR</sequence>
<comment type="caution">
    <text evidence="1">The sequence shown here is derived from an EMBL/GenBank/DDBJ whole genome shotgun (WGS) entry which is preliminary data.</text>
</comment>
<reference evidence="1" key="1">
    <citation type="submission" date="2021-07" db="EMBL/GenBank/DDBJ databases">
        <title>Occurrence of streptococci in the human mouth that bind to a non-human glycan.</title>
        <authorList>
            <person name="Cross B."/>
            <person name="Thamadilok S."/>
            <person name="Bensing B."/>
            <person name="Sasmal A."/>
            <person name="Khedri Z."/>
            <person name="Deng L."/>
            <person name="Yu H."/>
            <person name="Mehta A."/>
            <person name="Aluvathingal J."/>
            <person name="Nadendla S."/>
            <person name="Vickerman M."/>
            <person name="Chen X."/>
            <person name="Dewhirst F."/>
            <person name="Gill A."/>
            <person name="Lettrichova I."/>
            <person name="Diaz S."/>
            <person name="Gill S."/>
            <person name="Tettelin H."/>
            <person name="Iverson T."/>
            <person name="Sullam P."/>
            <person name="Varki A."/>
            <person name="Ruhl S."/>
        </authorList>
    </citation>
    <scope>NUCLEOTIDE SEQUENCE</scope>
    <source>
        <strain evidence="1">SK81</strain>
    </source>
</reference>
<dbReference type="RefSeq" id="WP_106100719.1">
    <property type="nucleotide sequence ID" value="NZ_JAHZQR010000010.1"/>
</dbReference>
<dbReference type="AlphaFoldDB" id="A0AAP2KB63"/>
<organism evidence="1 2">
    <name type="scientific">Streptococcus anginosus</name>
    <dbReference type="NCBI Taxonomy" id="1328"/>
    <lineage>
        <taxon>Bacteria</taxon>
        <taxon>Bacillati</taxon>
        <taxon>Bacillota</taxon>
        <taxon>Bacilli</taxon>
        <taxon>Lactobacillales</taxon>
        <taxon>Streptococcaceae</taxon>
        <taxon>Streptococcus</taxon>
        <taxon>Streptococcus anginosus group</taxon>
    </lineage>
</organism>
<dbReference type="EMBL" id="JAHZQR010000010">
    <property type="protein sequence ID" value="MBZ2156334.1"/>
    <property type="molecule type" value="Genomic_DNA"/>
</dbReference>